<dbReference type="Gene3D" id="3.40.50.300">
    <property type="entry name" value="P-loop containing nucleotide triphosphate hydrolases"/>
    <property type="match status" value="1"/>
</dbReference>
<dbReference type="InterPro" id="IPR019009">
    <property type="entry name" value="SRP_receptor_beta_su"/>
</dbReference>
<keyword evidence="7" id="KW-1133">Transmembrane helix</keyword>
<dbReference type="SUPFAM" id="SSF52540">
    <property type="entry name" value="P-loop containing nucleoside triphosphate hydrolases"/>
    <property type="match status" value="1"/>
</dbReference>
<keyword evidence="4" id="KW-0812">Transmembrane</keyword>
<evidence type="ECO:0000256" key="4">
    <source>
        <dbReference type="ARBA" id="ARBA00022692"/>
    </source>
</evidence>
<dbReference type="AlphaFoldDB" id="A0A316YV27"/>
<evidence type="ECO:0000256" key="3">
    <source>
        <dbReference type="ARBA" id="ARBA00020256"/>
    </source>
</evidence>
<reference evidence="12 13" key="1">
    <citation type="journal article" date="2018" name="Mol. Biol. Evol.">
        <title>Broad Genomic Sampling Reveals a Smut Pathogenic Ancestry of the Fungal Clade Ustilaginomycotina.</title>
        <authorList>
            <person name="Kijpornyongpan T."/>
            <person name="Mondo S.J."/>
            <person name="Barry K."/>
            <person name="Sandor L."/>
            <person name="Lee J."/>
            <person name="Lipzen A."/>
            <person name="Pangilinan J."/>
            <person name="LaButti K."/>
            <person name="Hainaut M."/>
            <person name="Henrissat B."/>
            <person name="Grigoriev I.V."/>
            <person name="Spatafora J.W."/>
            <person name="Aime M.C."/>
        </authorList>
    </citation>
    <scope>NUCLEOTIDE SEQUENCE [LARGE SCALE GENOMIC DNA]</scope>
    <source>
        <strain evidence="12 13">MCA 4198</strain>
    </source>
</reference>
<accession>A0A316YV27</accession>
<dbReference type="GO" id="GO:0005525">
    <property type="term" value="F:GTP binding"/>
    <property type="evidence" value="ECO:0007669"/>
    <property type="project" value="UniProtKB-KW"/>
</dbReference>
<dbReference type="STRING" id="215250.A0A316YV27"/>
<dbReference type="InParanoid" id="A0A316YV27"/>
<name>A0A316YV27_9BASI</name>
<feature type="region of interest" description="Disordered" evidence="11">
    <location>
        <begin position="303"/>
        <end position="324"/>
    </location>
</feature>
<organism evidence="12 13">
    <name type="scientific">Acaromyces ingoldii</name>
    <dbReference type="NCBI Taxonomy" id="215250"/>
    <lineage>
        <taxon>Eukaryota</taxon>
        <taxon>Fungi</taxon>
        <taxon>Dikarya</taxon>
        <taxon>Basidiomycota</taxon>
        <taxon>Ustilaginomycotina</taxon>
        <taxon>Exobasidiomycetes</taxon>
        <taxon>Exobasidiales</taxon>
        <taxon>Cryptobasidiaceae</taxon>
        <taxon>Acaromyces</taxon>
    </lineage>
</organism>
<feature type="compositionally biased region" description="Acidic residues" evidence="11">
    <location>
        <begin position="313"/>
        <end position="324"/>
    </location>
</feature>
<comment type="similarity">
    <text evidence="2">Belongs to the SRP receptor beta subunit family.</text>
</comment>
<keyword evidence="5" id="KW-0547">Nucleotide-binding</keyword>
<dbReference type="RefSeq" id="XP_025380160.1">
    <property type="nucleotide sequence ID" value="XM_025520327.1"/>
</dbReference>
<keyword evidence="8" id="KW-0342">GTP-binding</keyword>
<evidence type="ECO:0000256" key="10">
    <source>
        <dbReference type="ARBA" id="ARBA00023170"/>
    </source>
</evidence>
<evidence type="ECO:0000256" key="5">
    <source>
        <dbReference type="ARBA" id="ARBA00022741"/>
    </source>
</evidence>
<evidence type="ECO:0000313" key="13">
    <source>
        <dbReference type="Proteomes" id="UP000245768"/>
    </source>
</evidence>
<dbReference type="EMBL" id="KZ819634">
    <property type="protein sequence ID" value="PWN92962.1"/>
    <property type="molecule type" value="Genomic_DNA"/>
</dbReference>
<keyword evidence="10" id="KW-0675">Receptor</keyword>
<dbReference type="OrthoDB" id="41266at2759"/>
<evidence type="ECO:0000256" key="8">
    <source>
        <dbReference type="ARBA" id="ARBA00023134"/>
    </source>
</evidence>
<protein>
    <recommendedName>
        <fullName evidence="3">Signal recognition particle receptor subunit beta</fullName>
    </recommendedName>
</protein>
<comment type="subcellular location">
    <subcellularLocation>
        <location evidence="1">Endoplasmic reticulum membrane</location>
        <topology evidence="1">Single-pass membrane protein</topology>
    </subcellularLocation>
</comment>
<dbReference type="InterPro" id="IPR027417">
    <property type="entry name" value="P-loop_NTPase"/>
</dbReference>
<proteinExistence type="inferred from homology"/>
<dbReference type="GO" id="GO:0005789">
    <property type="term" value="C:endoplasmic reticulum membrane"/>
    <property type="evidence" value="ECO:0007669"/>
    <property type="project" value="UniProtKB-SubCell"/>
</dbReference>
<evidence type="ECO:0000256" key="11">
    <source>
        <dbReference type="SAM" id="MobiDB-lite"/>
    </source>
</evidence>
<dbReference type="Proteomes" id="UP000245768">
    <property type="component" value="Unassembled WGS sequence"/>
</dbReference>
<sequence length="386" mass="40460">MAFLGPAVRWPDVLGINATAVFESVQPHLPAPLATMDADLFMSLCLSFTVIALITVSSTILKSRSKHGVPVSASSARKLRRKETPTVLLAGPTSVGKTSIFSGLALGCVPSAHPSQRGSESTVWLSPTKKVHLVDTPGHPRLRARAVQGYLSSVDAVVFCIDAKEALRGGASAGLASKDATGGLTEAIDHLHAVLTSLAQYRLRQGTASSPAPALVIALTRADLSPHLANVDLSSSSEEDIKRRNALLARARTAVEVELGRRRAGMRLGRSASAKIGGMSQVAGSGQADGVWASIKKILGLQGRASGKGSDGTDGDDGDDEEEPADYIDWTLLDRGSSAFSLDKLDADVVQDGKALAAFASVGKERGWEERPIEGLKELQTTLLSV</sequence>
<dbReference type="GeneID" id="37042243"/>
<gene>
    <name evidence="12" type="ORF">FA10DRAFT_263693</name>
</gene>
<evidence type="ECO:0000256" key="6">
    <source>
        <dbReference type="ARBA" id="ARBA00022824"/>
    </source>
</evidence>
<keyword evidence="13" id="KW-1185">Reference proteome</keyword>
<keyword evidence="9" id="KW-0472">Membrane</keyword>
<keyword evidence="6" id="KW-0256">Endoplasmic reticulum</keyword>
<evidence type="ECO:0000256" key="2">
    <source>
        <dbReference type="ARBA" id="ARBA00005619"/>
    </source>
</evidence>
<evidence type="ECO:0000313" key="12">
    <source>
        <dbReference type="EMBL" id="PWN92962.1"/>
    </source>
</evidence>
<evidence type="ECO:0000256" key="7">
    <source>
        <dbReference type="ARBA" id="ARBA00022989"/>
    </source>
</evidence>
<evidence type="ECO:0000256" key="9">
    <source>
        <dbReference type="ARBA" id="ARBA00023136"/>
    </source>
</evidence>
<dbReference type="Pfam" id="PF09439">
    <property type="entry name" value="SRPRB"/>
    <property type="match status" value="1"/>
</dbReference>
<evidence type="ECO:0000256" key="1">
    <source>
        <dbReference type="ARBA" id="ARBA00004389"/>
    </source>
</evidence>